<feature type="domain" description="Major facilitator superfamily (MFS) profile" evidence="7">
    <location>
        <begin position="20"/>
        <end position="303"/>
    </location>
</feature>
<sequence>METINPGLGTDDYSRQPPQPTWLLVLIVSTSIFATSIITPSLPGITVAFSVTAQQVQMVITGFLAATAFGQLFFGPCSDRFGRRVPLLVGLGLYLAGSVLAFAAPSLAILILARCIQGVGAAAAMVLSRVIINDTHTPRAAAASMAAVMSATALAPMLAFSLGGVLYDLFGWQGGMAVTVLLGVVTFLTALLILKETHRFRQGRLNLESVALSYLELLRNRQFMLFAGNLGFQASIFFAFLSFLPFAFHKLGYSAAAFGFFVTLLPVGFLIGSALSRKLTPGWGIPRMVQAGSSLSIIATGTM</sequence>
<name>A0A382DAE3_9ZZZZ</name>
<feature type="non-terminal residue" evidence="8">
    <location>
        <position position="303"/>
    </location>
</feature>
<dbReference type="InterPro" id="IPR020846">
    <property type="entry name" value="MFS_dom"/>
</dbReference>
<organism evidence="8">
    <name type="scientific">marine metagenome</name>
    <dbReference type="NCBI Taxonomy" id="408172"/>
    <lineage>
        <taxon>unclassified sequences</taxon>
        <taxon>metagenomes</taxon>
        <taxon>ecological metagenomes</taxon>
    </lineage>
</organism>
<accession>A0A382DAE3</accession>
<evidence type="ECO:0000256" key="5">
    <source>
        <dbReference type="ARBA" id="ARBA00023136"/>
    </source>
</evidence>
<feature type="transmembrane region" description="Helical" evidence="6">
    <location>
        <begin position="109"/>
        <end position="132"/>
    </location>
</feature>
<dbReference type="Gene3D" id="1.20.1720.10">
    <property type="entry name" value="Multidrug resistance protein D"/>
    <property type="match status" value="1"/>
</dbReference>
<feature type="transmembrane region" description="Helical" evidence="6">
    <location>
        <begin position="85"/>
        <end position="103"/>
    </location>
</feature>
<feature type="transmembrane region" description="Helical" evidence="6">
    <location>
        <begin position="144"/>
        <end position="166"/>
    </location>
</feature>
<dbReference type="PROSITE" id="PS50850">
    <property type="entry name" value="MFS"/>
    <property type="match status" value="1"/>
</dbReference>
<keyword evidence="3 6" id="KW-0812">Transmembrane</keyword>
<keyword evidence="5 6" id="KW-0472">Membrane</keyword>
<dbReference type="PANTHER" id="PTHR23501">
    <property type="entry name" value="MAJOR FACILITATOR SUPERFAMILY"/>
    <property type="match status" value="1"/>
</dbReference>
<dbReference type="EMBL" id="UINC01038440">
    <property type="protein sequence ID" value="SVB35466.1"/>
    <property type="molecule type" value="Genomic_DNA"/>
</dbReference>
<reference evidence="8" key="1">
    <citation type="submission" date="2018-05" db="EMBL/GenBank/DDBJ databases">
        <authorList>
            <person name="Lanie J.A."/>
            <person name="Ng W.-L."/>
            <person name="Kazmierczak K.M."/>
            <person name="Andrzejewski T.M."/>
            <person name="Davidsen T.M."/>
            <person name="Wayne K.J."/>
            <person name="Tettelin H."/>
            <person name="Glass J.I."/>
            <person name="Rusch D."/>
            <person name="Podicherti R."/>
            <person name="Tsui H.-C.T."/>
            <person name="Winkler M.E."/>
        </authorList>
    </citation>
    <scope>NUCLEOTIDE SEQUENCE</scope>
</reference>
<keyword evidence="2" id="KW-0813">Transport</keyword>
<dbReference type="Pfam" id="PF07690">
    <property type="entry name" value="MFS_1"/>
    <property type="match status" value="1"/>
</dbReference>
<feature type="transmembrane region" description="Helical" evidence="6">
    <location>
        <begin position="253"/>
        <end position="275"/>
    </location>
</feature>
<dbReference type="GO" id="GO:0012505">
    <property type="term" value="C:endomembrane system"/>
    <property type="evidence" value="ECO:0007669"/>
    <property type="project" value="UniProtKB-SubCell"/>
</dbReference>
<feature type="transmembrane region" description="Helical" evidence="6">
    <location>
        <begin position="21"/>
        <end position="42"/>
    </location>
</feature>
<protein>
    <recommendedName>
        <fullName evidence="7">Major facilitator superfamily (MFS) profile domain-containing protein</fullName>
    </recommendedName>
</protein>
<keyword evidence="4 6" id="KW-1133">Transmembrane helix</keyword>
<comment type="subcellular location">
    <subcellularLocation>
        <location evidence="1">Endomembrane system</location>
        <topology evidence="1">Multi-pass membrane protein</topology>
    </subcellularLocation>
</comment>
<dbReference type="GO" id="GO:0005886">
    <property type="term" value="C:plasma membrane"/>
    <property type="evidence" value="ECO:0007669"/>
    <property type="project" value="TreeGrafter"/>
</dbReference>
<evidence type="ECO:0000256" key="2">
    <source>
        <dbReference type="ARBA" id="ARBA00022448"/>
    </source>
</evidence>
<evidence type="ECO:0000259" key="7">
    <source>
        <dbReference type="PROSITE" id="PS50850"/>
    </source>
</evidence>
<evidence type="ECO:0000256" key="1">
    <source>
        <dbReference type="ARBA" id="ARBA00004127"/>
    </source>
</evidence>
<evidence type="ECO:0000313" key="8">
    <source>
        <dbReference type="EMBL" id="SVB35466.1"/>
    </source>
</evidence>
<dbReference type="SUPFAM" id="SSF103473">
    <property type="entry name" value="MFS general substrate transporter"/>
    <property type="match status" value="1"/>
</dbReference>
<feature type="transmembrane region" description="Helical" evidence="6">
    <location>
        <begin position="54"/>
        <end position="73"/>
    </location>
</feature>
<dbReference type="InterPro" id="IPR011701">
    <property type="entry name" value="MFS"/>
</dbReference>
<feature type="transmembrane region" description="Helical" evidence="6">
    <location>
        <begin position="172"/>
        <end position="194"/>
    </location>
</feature>
<dbReference type="GO" id="GO:0022857">
    <property type="term" value="F:transmembrane transporter activity"/>
    <property type="evidence" value="ECO:0007669"/>
    <property type="project" value="InterPro"/>
</dbReference>
<evidence type="ECO:0000256" key="6">
    <source>
        <dbReference type="SAM" id="Phobius"/>
    </source>
</evidence>
<feature type="transmembrane region" description="Helical" evidence="6">
    <location>
        <begin position="223"/>
        <end position="247"/>
    </location>
</feature>
<proteinExistence type="predicted"/>
<gene>
    <name evidence="8" type="ORF">METZ01_LOCUS188320</name>
</gene>
<evidence type="ECO:0000256" key="4">
    <source>
        <dbReference type="ARBA" id="ARBA00022989"/>
    </source>
</evidence>
<dbReference type="PANTHER" id="PTHR23501:SF191">
    <property type="entry name" value="VACUOLAR BASIC AMINO ACID TRANSPORTER 4"/>
    <property type="match status" value="1"/>
</dbReference>
<evidence type="ECO:0000256" key="3">
    <source>
        <dbReference type="ARBA" id="ARBA00022692"/>
    </source>
</evidence>
<dbReference type="InterPro" id="IPR036259">
    <property type="entry name" value="MFS_trans_sf"/>
</dbReference>
<dbReference type="AlphaFoldDB" id="A0A382DAE3"/>